<dbReference type="InterPro" id="IPR029044">
    <property type="entry name" value="Nucleotide-diphossugar_trans"/>
</dbReference>
<dbReference type="AlphaFoldDB" id="A0A917ELX8"/>
<dbReference type="InterPro" id="IPR011990">
    <property type="entry name" value="TPR-like_helical_dom_sf"/>
</dbReference>
<dbReference type="Proteomes" id="UP000605259">
    <property type="component" value="Unassembled WGS sequence"/>
</dbReference>
<dbReference type="RefSeq" id="WP_229722102.1">
    <property type="nucleotide sequence ID" value="NZ_BMFK01000001.1"/>
</dbReference>
<evidence type="ECO:0000259" key="1">
    <source>
        <dbReference type="Pfam" id="PF00535"/>
    </source>
</evidence>
<dbReference type="PANTHER" id="PTHR43630:SF2">
    <property type="entry name" value="GLYCOSYLTRANSFERASE"/>
    <property type="match status" value="1"/>
</dbReference>
<name>A0A917ELX8_9BACI</name>
<sequence length="366" mass="42611">MKDNKCPTISLCMIVKNEEETIGRCLECVQQFVDEIVIVDTGSTDKTKEIVQTFTDSLYEFEWINDFAAARNFAFSNATKDYILWLDADDIIDEENQQKFIELKSSLTFDVDAVSMFYHLTFDTNGNPNFSLRRNRLVKRERNFKWHGYVHEYLEVYGNIKQSDIGIKHKKEKTYTDRNLQLYKAAEAAGKTFSPRDTYYYANECADHGHVDKAIELYTKFLDDGFGWSEDNIQACGKLSDAYSAKKEVPKAIQSCINSFKYDTPRGEICCRLGFIYLDLNLLDRAIFWYDVATRLEVPENKSPFINYACYTWLPNLQLCLCYSRLEKFHEAKKHNDLAASYNPTNPSIIHNQRYLEGVFKERGLN</sequence>
<reference evidence="2" key="2">
    <citation type="submission" date="2020-09" db="EMBL/GenBank/DDBJ databases">
        <authorList>
            <person name="Sun Q."/>
            <person name="Zhou Y."/>
        </authorList>
    </citation>
    <scope>NUCLEOTIDE SEQUENCE</scope>
    <source>
        <strain evidence="2">CGMCC 1.12698</strain>
    </source>
</reference>
<accession>A0A917ELX8</accession>
<dbReference type="Pfam" id="PF00535">
    <property type="entry name" value="Glycos_transf_2"/>
    <property type="match status" value="1"/>
</dbReference>
<dbReference type="CDD" id="cd02511">
    <property type="entry name" value="Beta4Glucosyltransferase"/>
    <property type="match status" value="1"/>
</dbReference>
<evidence type="ECO:0000313" key="2">
    <source>
        <dbReference type="EMBL" id="GGE54053.1"/>
    </source>
</evidence>
<proteinExistence type="predicted"/>
<reference evidence="2" key="1">
    <citation type="journal article" date="2014" name="Int. J. Syst. Evol. Microbiol.">
        <title>Complete genome sequence of Corynebacterium casei LMG S-19264T (=DSM 44701T), isolated from a smear-ripened cheese.</title>
        <authorList>
            <consortium name="US DOE Joint Genome Institute (JGI-PGF)"/>
            <person name="Walter F."/>
            <person name="Albersmeier A."/>
            <person name="Kalinowski J."/>
            <person name="Ruckert C."/>
        </authorList>
    </citation>
    <scope>NUCLEOTIDE SEQUENCE</scope>
    <source>
        <strain evidence="2">CGMCC 1.12698</strain>
    </source>
</reference>
<dbReference type="SUPFAM" id="SSF48452">
    <property type="entry name" value="TPR-like"/>
    <property type="match status" value="1"/>
</dbReference>
<keyword evidence="3" id="KW-1185">Reference proteome</keyword>
<dbReference type="Gene3D" id="3.90.550.10">
    <property type="entry name" value="Spore Coat Polysaccharide Biosynthesis Protein SpsA, Chain A"/>
    <property type="match status" value="1"/>
</dbReference>
<dbReference type="Gene3D" id="1.25.40.10">
    <property type="entry name" value="Tetratricopeptide repeat domain"/>
    <property type="match status" value="1"/>
</dbReference>
<dbReference type="SUPFAM" id="SSF53448">
    <property type="entry name" value="Nucleotide-diphospho-sugar transferases"/>
    <property type="match status" value="1"/>
</dbReference>
<dbReference type="PANTHER" id="PTHR43630">
    <property type="entry name" value="POLY-BETA-1,6-N-ACETYL-D-GLUCOSAMINE SYNTHASE"/>
    <property type="match status" value="1"/>
</dbReference>
<dbReference type="InterPro" id="IPR001173">
    <property type="entry name" value="Glyco_trans_2-like"/>
</dbReference>
<gene>
    <name evidence="2" type="ORF">GCM10007140_00500</name>
</gene>
<evidence type="ECO:0000313" key="3">
    <source>
        <dbReference type="Proteomes" id="UP000605259"/>
    </source>
</evidence>
<protein>
    <submittedName>
        <fullName evidence="2">Beta 1,4 glucosyltransferase</fullName>
    </submittedName>
</protein>
<organism evidence="2 3">
    <name type="scientific">Priestia taiwanensis</name>
    <dbReference type="NCBI Taxonomy" id="1347902"/>
    <lineage>
        <taxon>Bacteria</taxon>
        <taxon>Bacillati</taxon>
        <taxon>Bacillota</taxon>
        <taxon>Bacilli</taxon>
        <taxon>Bacillales</taxon>
        <taxon>Bacillaceae</taxon>
        <taxon>Priestia</taxon>
    </lineage>
</organism>
<dbReference type="EMBL" id="BMFK01000001">
    <property type="protein sequence ID" value="GGE54053.1"/>
    <property type="molecule type" value="Genomic_DNA"/>
</dbReference>
<comment type="caution">
    <text evidence="2">The sequence shown here is derived from an EMBL/GenBank/DDBJ whole genome shotgun (WGS) entry which is preliminary data.</text>
</comment>
<feature type="domain" description="Glycosyltransferase 2-like" evidence="1">
    <location>
        <begin position="10"/>
        <end position="148"/>
    </location>
</feature>